<proteinExistence type="predicted"/>
<evidence type="ECO:0000313" key="2">
    <source>
        <dbReference type="EMBL" id="AGW81834.1"/>
    </source>
</evidence>
<reference evidence="2" key="1">
    <citation type="submission" date="2013-06" db="EMBL/GenBank/DDBJ databases">
        <title>A novel isolate of Grapevine leafroll-associated virus 2 causes asymptomatic infection on own-rooted wine grape cultivar Sangiovese and negatively affects berry quality attributes.</title>
        <authorList>
            <person name="Poojari S."/>
            <person name="Alabi O.J."/>
            <person name="Naidu R.A."/>
        </authorList>
    </citation>
    <scope>NUCLEOTIDE SEQUENCE</scope>
    <source>
        <strain evidence="2">GLRaV-2-SG</strain>
    </source>
</reference>
<name>A0A067Y7Q1_9CLOS</name>
<gene>
    <name evidence="2" type="primary">p5</name>
</gene>
<dbReference type="EMBL" id="KF220376">
    <property type="protein sequence ID" value="AGW81834.1"/>
    <property type="molecule type" value="Genomic_RNA"/>
</dbReference>
<keyword evidence="1" id="KW-0472">Membrane</keyword>
<feature type="transmembrane region" description="Helical" evidence="1">
    <location>
        <begin position="12"/>
        <end position="32"/>
    </location>
</feature>
<sequence length="56" mass="6268">MNQVLQFECLFLLNLAVFAVTFIFILLIIRVIKSFRQKGHEAPVSVVRGGGFSTVV</sequence>
<keyword evidence="1" id="KW-1133">Transmembrane helix</keyword>
<keyword evidence="1" id="KW-0812">Transmembrane</keyword>
<protein>
    <submittedName>
        <fullName evidence="2">6 kDa small hydrophobic protein</fullName>
    </submittedName>
</protein>
<accession>A0A067Y7Q1</accession>
<organism evidence="2">
    <name type="scientific">Grapevine leafroll-associated virus 2</name>
    <dbReference type="NCBI Taxonomy" id="64003"/>
    <lineage>
        <taxon>Viruses</taxon>
        <taxon>Riboviria</taxon>
        <taxon>Orthornavirae</taxon>
        <taxon>Kitrinoviricota</taxon>
        <taxon>Alsuviricetes</taxon>
        <taxon>Martellivirales</taxon>
        <taxon>Closteroviridae</taxon>
        <taxon>Closterovirus</taxon>
        <taxon>Closterovirus vitis</taxon>
    </lineage>
</organism>
<evidence type="ECO:0000256" key="1">
    <source>
        <dbReference type="SAM" id="Phobius"/>
    </source>
</evidence>